<evidence type="ECO:0000256" key="2">
    <source>
        <dbReference type="ARBA" id="ARBA00022723"/>
    </source>
</evidence>
<reference evidence="4 5" key="1">
    <citation type="submission" date="2017-06" db="EMBL/GenBank/DDBJ databases">
        <title>Genome Sequencing of the methanotroph Methylovulum psychrotolerants str. HV10-M2 isolated from a high-altitude environment.</title>
        <authorList>
            <person name="Mateos-Rivera A."/>
        </authorList>
    </citation>
    <scope>NUCLEOTIDE SEQUENCE [LARGE SCALE GENOMIC DNA]</scope>
    <source>
        <strain evidence="4 5">HV10_M2</strain>
    </source>
</reference>
<dbReference type="Pfam" id="PF13359">
    <property type="entry name" value="DDE_Tnp_4"/>
    <property type="match status" value="1"/>
</dbReference>
<keyword evidence="2" id="KW-0479">Metal-binding</keyword>
<gene>
    <name evidence="4" type="ORF">CEK71_07025</name>
</gene>
<sequence>MICALTLSILSVVVGKGSQHDFSVFKGCRLLLHPDALLLADSGYQGMHGLHQNSVLPVKKQKGKPLSAEDKAHNKALSKQRVFIEHVNRRCKIFRIVKDVYRGKHKNYSLTWSLVAALVNLRYGNI</sequence>
<evidence type="ECO:0000313" key="4">
    <source>
        <dbReference type="EMBL" id="ASF45847.1"/>
    </source>
</evidence>
<organism evidence="4 5">
    <name type="scientific">Methylovulum psychrotolerans</name>
    <dbReference type="NCBI Taxonomy" id="1704499"/>
    <lineage>
        <taxon>Bacteria</taxon>
        <taxon>Pseudomonadati</taxon>
        <taxon>Pseudomonadota</taxon>
        <taxon>Gammaproteobacteria</taxon>
        <taxon>Methylococcales</taxon>
        <taxon>Methylococcaceae</taxon>
        <taxon>Methylovulum</taxon>
    </lineage>
</organism>
<dbReference type="KEGG" id="mpsy:CEK71_07025"/>
<accession>A0A1Z4BX20</accession>
<dbReference type="AlphaFoldDB" id="A0A1Z4BX20"/>
<dbReference type="InterPro" id="IPR027806">
    <property type="entry name" value="HARBI1_dom"/>
</dbReference>
<evidence type="ECO:0000313" key="5">
    <source>
        <dbReference type="Proteomes" id="UP000197019"/>
    </source>
</evidence>
<dbReference type="GO" id="GO:0046872">
    <property type="term" value="F:metal ion binding"/>
    <property type="evidence" value="ECO:0007669"/>
    <property type="project" value="UniProtKB-KW"/>
</dbReference>
<evidence type="ECO:0000256" key="1">
    <source>
        <dbReference type="ARBA" id="ARBA00001968"/>
    </source>
</evidence>
<evidence type="ECO:0000259" key="3">
    <source>
        <dbReference type="Pfam" id="PF13359"/>
    </source>
</evidence>
<protein>
    <submittedName>
        <fullName evidence="4">IS5/IS1182 family transposase</fullName>
    </submittedName>
</protein>
<proteinExistence type="predicted"/>
<name>A0A1Z4BX20_9GAMM</name>
<dbReference type="Proteomes" id="UP000197019">
    <property type="component" value="Chromosome"/>
</dbReference>
<keyword evidence="5" id="KW-1185">Reference proteome</keyword>
<dbReference type="EMBL" id="CP022129">
    <property type="protein sequence ID" value="ASF45847.1"/>
    <property type="molecule type" value="Genomic_DNA"/>
</dbReference>
<comment type="cofactor">
    <cofactor evidence="1">
        <name>a divalent metal cation</name>
        <dbReference type="ChEBI" id="CHEBI:60240"/>
    </cofactor>
</comment>
<feature type="domain" description="DDE Tnp4" evidence="3">
    <location>
        <begin position="4"/>
        <end position="120"/>
    </location>
</feature>